<dbReference type="AlphaFoldDB" id="A0AAD1VT56"/>
<gene>
    <name evidence="1" type="ORF">PECUL_23A055488</name>
</gene>
<proteinExistence type="predicted"/>
<organism evidence="1 2">
    <name type="scientific">Pelobates cultripes</name>
    <name type="common">Western spadefoot toad</name>
    <dbReference type="NCBI Taxonomy" id="61616"/>
    <lineage>
        <taxon>Eukaryota</taxon>
        <taxon>Metazoa</taxon>
        <taxon>Chordata</taxon>
        <taxon>Craniata</taxon>
        <taxon>Vertebrata</taxon>
        <taxon>Euteleostomi</taxon>
        <taxon>Amphibia</taxon>
        <taxon>Batrachia</taxon>
        <taxon>Anura</taxon>
        <taxon>Pelobatoidea</taxon>
        <taxon>Pelobatidae</taxon>
        <taxon>Pelobates</taxon>
    </lineage>
</organism>
<evidence type="ECO:0000313" key="1">
    <source>
        <dbReference type="EMBL" id="CAH2252113.1"/>
    </source>
</evidence>
<name>A0AAD1VT56_PELCU</name>
<dbReference type="Proteomes" id="UP001295444">
    <property type="component" value="Chromosome 02"/>
</dbReference>
<keyword evidence="2" id="KW-1185">Reference proteome</keyword>
<feature type="non-terminal residue" evidence="1">
    <location>
        <position position="1"/>
    </location>
</feature>
<accession>A0AAD1VT56</accession>
<reference evidence="1" key="1">
    <citation type="submission" date="2022-03" db="EMBL/GenBank/DDBJ databases">
        <authorList>
            <person name="Alioto T."/>
            <person name="Alioto T."/>
            <person name="Gomez Garrido J."/>
        </authorList>
    </citation>
    <scope>NUCLEOTIDE SEQUENCE</scope>
</reference>
<feature type="non-terminal residue" evidence="1">
    <location>
        <position position="97"/>
    </location>
</feature>
<protein>
    <submittedName>
        <fullName evidence="1">Uncharacterized protein</fullName>
    </submittedName>
</protein>
<sequence>LGNSKNIYATTRNPGFHHQTCHMDQMASQDSSKVLPILVQQEKDGLELATDDITISGVTPYLVAEKREYISGFPVNITSLSIHFKEWLHSVWTMLHK</sequence>
<dbReference type="EMBL" id="OW240913">
    <property type="protein sequence ID" value="CAH2252113.1"/>
    <property type="molecule type" value="Genomic_DNA"/>
</dbReference>
<evidence type="ECO:0000313" key="2">
    <source>
        <dbReference type="Proteomes" id="UP001295444"/>
    </source>
</evidence>